<dbReference type="PANTHER" id="PTHR43791:SF70">
    <property type="entry name" value="MAJOR FACILITATOR SUPERFAMILY (MFS) PROFILE DOMAIN-CONTAINING PROTEIN"/>
    <property type="match status" value="1"/>
</dbReference>
<dbReference type="InterPro" id="IPR011701">
    <property type="entry name" value="MFS"/>
</dbReference>
<comment type="subcellular location">
    <subcellularLocation>
        <location evidence="1">Membrane</location>
        <topology evidence="1">Multi-pass membrane protein</topology>
    </subcellularLocation>
</comment>
<organism evidence="7 8">
    <name type="scientific">Lachnellula suecica</name>
    <dbReference type="NCBI Taxonomy" id="602035"/>
    <lineage>
        <taxon>Eukaryota</taxon>
        <taxon>Fungi</taxon>
        <taxon>Dikarya</taxon>
        <taxon>Ascomycota</taxon>
        <taxon>Pezizomycotina</taxon>
        <taxon>Leotiomycetes</taxon>
        <taxon>Helotiales</taxon>
        <taxon>Lachnaceae</taxon>
        <taxon>Lachnellula</taxon>
    </lineage>
</organism>
<evidence type="ECO:0000256" key="4">
    <source>
        <dbReference type="ARBA" id="ARBA00022989"/>
    </source>
</evidence>
<dbReference type="Proteomes" id="UP000469558">
    <property type="component" value="Unassembled WGS sequence"/>
</dbReference>
<name>A0A8T9CG19_9HELO</name>
<dbReference type="GO" id="GO:0016020">
    <property type="term" value="C:membrane"/>
    <property type="evidence" value="ECO:0007669"/>
    <property type="project" value="UniProtKB-SubCell"/>
</dbReference>
<feature type="transmembrane region" description="Helical" evidence="6">
    <location>
        <begin position="308"/>
        <end position="332"/>
    </location>
</feature>
<keyword evidence="2" id="KW-0813">Transport</keyword>
<gene>
    <name evidence="7" type="ORF">LSUE1_G002085</name>
</gene>
<keyword evidence="5 6" id="KW-0472">Membrane</keyword>
<feature type="transmembrane region" description="Helical" evidence="6">
    <location>
        <begin position="209"/>
        <end position="228"/>
    </location>
</feature>
<reference evidence="7 8" key="1">
    <citation type="submission" date="2018-05" db="EMBL/GenBank/DDBJ databases">
        <title>Genome sequencing and assembly of the regulated plant pathogen Lachnellula willkommii and related sister species for the development of diagnostic species identification markers.</title>
        <authorList>
            <person name="Giroux E."/>
            <person name="Bilodeau G."/>
        </authorList>
    </citation>
    <scope>NUCLEOTIDE SEQUENCE [LARGE SCALE GENOMIC DNA]</scope>
    <source>
        <strain evidence="7 8">CBS 268.59</strain>
    </source>
</reference>
<feature type="transmembrane region" description="Helical" evidence="6">
    <location>
        <begin position="370"/>
        <end position="389"/>
    </location>
</feature>
<feature type="transmembrane region" description="Helical" evidence="6">
    <location>
        <begin position="344"/>
        <end position="364"/>
    </location>
</feature>
<evidence type="ECO:0000256" key="1">
    <source>
        <dbReference type="ARBA" id="ARBA00004141"/>
    </source>
</evidence>
<comment type="caution">
    <text evidence="7">The sequence shown here is derived from an EMBL/GenBank/DDBJ whole genome shotgun (WGS) entry which is preliminary data.</text>
</comment>
<protein>
    <submittedName>
        <fullName evidence="7">Putative transporter</fullName>
    </submittedName>
</protein>
<dbReference type="GO" id="GO:0022857">
    <property type="term" value="F:transmembrane transporter activity"/>
    <property type="evidence" value="ECO:0007669"/>
    <property type="project" value="InterPro"/>
</dbReference>
<dbReference type="Gene3D" id="1.20.1250.20">
    <property type="entry name" value="MFS general substrate transporter like domains"/>
    <property type="match status" value="2"/>
</dbReference>
<evidence type="ECO:0000256" key="3">
    <source>
        <dbReference type="ARBA" id="ARBA00022692"/>
    </source>
</evidence>
<evidence type="ECO:0000256" key="5">
    <source>
        <dbReference type="ARBA" id="ARBA00023136"/>
    </source>
</evidence>
<feature type="transmembrane region" description="Helical" evidence="6">
    <location>
        <begin position="240"/>
        <end position="260"/>
    </location>
</feature>
<feature type="transmembrane region" description="Helical" evidence="6">
    <location>
        <begin position="153"/>
        <end position="172"/>
    </location>
</feature>
<keyword evidence="3 6" id="KW-0812">Transmembrane</keyword>
<keyword evidence="8" id="KW-1185">Reference proteome</keyword>
<dbReference type="EMBL" id="QGMK01000117">
    <property type="protein sequence ID" value="TVY84112.1"/>
    <property type="molecule type" value="Genomic_DNA"/>
</dbReference>
<feature type="transmembrane region" description="Helical" evidence="6">
    <location>
        <begin position="401"/>
        <end position="421"/>
    </location>
</feature>
<evidence type="ECO:0000313" key="7">
    <source>
        <dbReference type="EMBL" id="TVY84112.1"/>
    </source>
</evidence>
<evidence type="ECO:0000313" key="8">
    <source>
        <dbReference type="Proteomes" id="UP000469558"/>
    </source>
</evidence>
<evidence type="ECO:0000256" key="2">
    <source>
        <dbReference type="ARBA" id="ARBA00022448"/>
    </source>
</evidence>
<keyword evidence="4 6" id="KW-1133">Transmembrane helix</keyword>
<dbReference type="PANTHER" id="PTHR43791">
    <property type="entry name" value="PERMEASE-RELATED"/>
    <property type="match status" value="1"/>
</dbReference>
<evidence type="ECO:0000256" key="6">
    <source>
        <dbReference type="SAM" id="Phobius"/>
    </source>
</evidence>
<dbReference type="InterPro" id="IPR036259">
    <property type="entry name" value="MFS_trans_sf"/>
</dbReference>
<feature type="transmembrane region" description="Helical" evidence="6">
    <location>
        <begin position="465"/>
        <end position="486"/>
    </location>
</feature>
<dbReference type="SUPFAM" id="SSF103473">
    <property type="entry name" value="MFS general substrate transporter"/>
    <property type="match status" value="1"/>
</dbReference>
<accession>A0A8T9CG19</accession>
<dbReference type="AlphaFoldDB" id="A0A8T9CG19"/>
<dbReference type="Pfam" id="PF07690">
    <property type="entry name" value="MFS_1"/>
    <property type="match status" value="1"/>
</dbReference>
<feature type="transmembrane region" description="Helical" evidence="6">
    <location>
        <begin position="177"/>
        <end position="197"/>
    </location>
</feature>
<proteinExistence type="predicted"/>
<sequence>MGSPAEAIVSNDTALPSSDEKIIPITQTVTNDLGKSDLHIDDEAGALAATALASGPAEAEISKRVLRKVDLYILPFLCITYGLQFLDKTSLGYSSVFGIITDNNLEGQDYAWASIPWSTTPTTLPHCEIPREYDPPTPTTSSRAQLISDPVNIIAWASILMLTVASTSFAGLATVRFLLGAFEATISPGFVAITSIWWTRHEQASRSAIWVSFLGFFGTIGGLITFGIGHIEGSLATWKLIYLILGAFTIVWGILFILVVPDNPASAKWLSEEERVVAVQRVLENKTGTKTRTFVKKQVLEALLDPKILLLGLISFVNAVASGGLSFGSIIIKGFGYTSLQTSLMNMPLSFLQAVFTLLGGYVQHKLPNARLIVGSVAMIPPIIGTCLINQLQADNKWGRLVGVWLLAGYPTGFMVLLGLLATNVAGSTKKSMASAIVFVMYCVGQIVGPQCFKSSEAPSYHSGIVAMLVGFILNIVFNLTLRFLYQLENKRRDRALEGKSEEEIEALREESRAQGFENVTDKQNICPMRWP</sequence>
<dbReference type="OrthoDB" id="6730379at2759"/>